<dbReference type="InterPro" id="IPR012312">
    <property type="entry name" value="Hemerythrin-like"/>
</dbReference>
<sequence>MRMDLYRLIHKAQRQRLFELSILIGRTDFNNQAQSSQVKIALGAMITHLHKHSQTEESFIHPLYGIFKDTVEMIESEHAILESHIEILNKAIANEQLTNNVYEEFNKFLIVYLQHIENEENYQKTILWKYYNDEELMKVMQRYQQSLSDAQIMDNLRFMLPSLSRMEAISMLQNMKKSLPGFLYNRASRLIENEFMKENWDMPISETID</sequence>
<dbReference type="Pfam" id="PF01814">
    <property type="entry name" value="Hemerythrin"/>
    <property type="match status" value="1"/>
</dbReference>
<reference evidence="2 3" key="1">
    <citation type="submission" date="2023-02" db="EMBL/GenBank/DDBJ databases">
        <title>Genome Sequence of L. cardiaca H63T.</title>
        <authorList>
            <person name="Lopez A.E."/>
            <person name="Cianciotto N.P."/>
        </authorList>
    </citation>
    <scope>NUCLEOTIDE SEQUENCE [LARGE SCALE GENOMIC DNA]</scope>
    <source>
        <strain evidence="2 3">H63</strain>
    </source>
</reference>
<proteinExistence type="predicted"/>
<organism evidence="2 3">
    <name type="scientific">Legionella cardiaca</name>
    <dbReference type="NCBI Taxonomy" id="1071983"/>
    <lineage>
        <taxon>Bacteria</taxon>
        <taxon>Pseudomonadati</taxon>
        <taxon>Pseudomonadota</taxon>
        <taxon>Gammaproteobacteria</taxon>
        <taxon>Legionellales</taxon>
        <taxon>Legionellaceae</taxon>
        <taxon>Legionella</taxon>
    </lineage>
</organism>
<feature type="domain" description="Hemerythrin-like" evidence="1">
    <location>
        <begin position="5"/>
        <end position="121"/>
    </location>
</feature>
<dbReference type="RefSeq" id="WP_275087795.1">
    <property type="nucleotide sequence ID" value="NZ_CP119078.1"/>
</dbReference>
<protein>
    <submittedName>
        <fullName evidence="2">Hemerythrin domain-containing protein</fullName>
    </submittedName>
</protein>
<evidence type="ECO:0000313" key="2">
    <source>
        <dbReference type="EMBL" id="WED41971.1"/>
    </source>
</evidence>
<accession>A0ABY8AQC1</accession>
<name>A0ABY8AQC1_9GAMM</name>
<gene>
    <name evidence="2" type="ORF">PXX05_08480</name>
</gene>
<dbReference type="EMBL" id="CP119078">
    <property type="protein sequence ID" value="WED41971.1"/>
    <property type="molecule type" value="Genomic_DNA"/>
</dbReference>
<evidence type="ECO:0000313" key="3">
    <source>
        <dbReference type="Proteomes" id="UP001222087"/>
    </source>
</evidence>
<evidence type="ECO:0000259" key="1">
    <source>
        <dbReference type="Pfam" id="PF01814"/>
    </source>
</evidence>
<keyword evidence="3" id="KW-1185">Reference proteome</keyword>
<dbReference type="Proteomes" id="UP001222087">
    <property type="component" value="Chromosome"/>
</dbReference>
<dbReference type="Gene3D" id="1.20.120.520">
    <property type="entry name" value="nmb1532 protein domain like"/>
    <property type="match status" value="1"/>
</dbReference>